<feature type="domain" description="Thiamin pyrophosphokinase thiamin-binding" evidence="6">
    <location>
        <begin position="112"/>
        <end position="194"/>
    </location>
</feature>
<dbReference type="InterPro" id="IPR036759">
    <property type="entry name" value="TPK_catalytic_sf"/>
</dbReference>
<dbReference type="CDD" id="cd07995">
    <property type="entry name" value="TPK"/>
    <property type="match status" value="1"/>
</dbReference>
<dbReference type="NCBIfam" id="TIGR01378">
    <property type="entry name" value="thi_PPkinase"/>
    <property type="match status" value="1"/>
</dbReference>
<protein>
    <recommendedName>
        <fullName evidence="5">Thiamine diphosphokinase</fullName>
        <ecNumber evidence="5">2.7.6.2</ecNumber>
    </recommendedName>
</protein>
<evidence type="ECO:0000256" key="5">
    <source>
        <dbReference type="NCBIfam" id="TIGR01378"/>
    </source>
</evidence>
<keyword evidence="1 7" id="KW-0808">Transferase</keyword>
<evidence type="ECO:0000313" key="8">
    <source>
        <dbReference type="Proteomes" id="UP000671862"/>
    </source>
</evidence>
<dbReference type="GO" id="GO:0004788">
    <property type="term" value="F:thiamine diphosphokinase activity"/>
    <property type="evidence" value="ECO:0007669"/>
    <property type="project" value="UniProtKB-EC"/>
</dbReference>
<dbReference type="PANTHER" id="PTHR41299:SF1">
    <property type="entry name" value="THIAMINE PYROPHOSPHOKINASE"/>
    <property type="match status" value="1"/>
</dbReference>
<dbReference type="Pfam" id="PF04265">
    <property type="entry name" value="TPK_B1_binding"/>
    <property type="match status" value="1"/>
</dbReference>
<dbReference type="SMART" id="SM00983">
    <property type="entry name" value="TPK_B1_binding"/>
    <property type="match status" value="1"/>
</dbReference>
<dbReference type="InterPro" id="IPR053149">
    <property type="entry name" value="TPK"/>
</dbReference>
<evidence type="ECO:0000313" key="7">
    <source>
        <dbReference type="EMBL" id="QTA37495.1"/>
    </source>
</evidence>
<keyword evidence="2" id="KW-0547">Nucleotide-binding</keyword>
<dbReference type="RefSeq" id="WP_207566220.1">
    <property type="nucleotide sequence ID" value="NZ_CP071446.1"/>
</dbReference>
<dbReference type="EMBL" id="CP071446">
    <property type="protein sequence ID" value="QTA37495.1"/>
    <property type="molecule type" value="Genomic_DNA"/>
</dbReference>
<dbReference type="InterPro" id="IPR007373">
    <property type="entry name" value="Thiamin_PyroPKinase_B1-bd"/>
</dbReference>
<evidence type="ECO:0000256" key="1">
    <source>
        <dbReference type="ARBA" id="ARBA00022679"/>
    </source>
</evidence>
<evidence type="ECO:0000256" key="4">
    <source>
        <dbReference type="ARBA" id="ARBA00022840"/>
    </source>
</evidence>
<dbReference type="Gene3D" id="3.40.50.10240">
    <property type="entry name" value="Thiamin pyrophosphokinase, catalytic domain"/>
    <property type="match status" value="1"/>
</dbReference>
<proteinExistence type="predicted"/>
<dbReference type="PANTHER" id="PTHR41299">
    <property type="entry name" value="THIAMINE PYROPHOSPHOKINASE"/>
    <property type="match status" value="1"/>
</dbReference>
<accession>A0ABX7S6U9</accession>
<keyword evidence="4" id="KW-0067">ATP-binding</keyword>
<dbReference type="InterPro" id="IPR006282">
    <property type="entry name" value="Thi_PPkinase"/>
</dbReference>
<dbReference type="EC" id="2.7.6.2" evidence="5"/>
<sequence>MKASIVLNGSADETLFLSGDIIIGVDGGADYLKKRGVIPHVVIGDMDSLSGETLEYFKMKGVEIIQYPAEKDETDCELAIEYALKKGARFIELLNFQGERLDMIFALFGLMGRYDIPIVAKSEKLEIGVLKSTGEFETFPGELWSFLPLCKSNVKLEGFKYNYDGEMSIEYPIGISNEAVVQNVKIEIVSGKVVYFRWKKRPL</sequence>
<gene>
    <name evidence="7" type="ORF">JYK00_07095</name>
</gene>
<evidence type="ECO:0000256" key="2">
    <source>
        <dbReference type="ARBA" id="ARBA00022741"/>
    </source>
</evidence>
<dbReference type="Proteomes" id="UP000671862">
    <property type="component" value="Chromosome"/>
</dbReference>
<evidence type="ECO:0000259" key="6">
    <source>
        <dbReference type="SMART" id="SM00983"/>
    </source>
</evidence>
<keyword evidence="8" id="KW-1185">Reference proteome</keyword>
<organism evidence="7 8">
    <name type="scientific">Thermosipho ferrireducens</name>
    <dbReference type="NCBI Taxonomy" id="2571116"/>
    <lineage>
        <taxon>Bacteria</taxon>
        <taxon>Thermotogati</taxon>
        <taxon>Thermotogota</taxon>
        <taxon>Thermotogae</taxon>
        <taxon>Thermotogales</taxon>
        <taxon>Fervidobacteriaceae</taxon>
        <taxon>Thermosipho</taxon>
    </lineage>
</organism>
<name>A0ABX7S6U9_9BACT</name>
<reference evidence="7 8" key="1">
    <citation type="submission" date="2021-03" db="EMBL/GenBank/DDBJ databases">
        <title>Thermosipho ferrireducens sp.nov., an anaerobic thermophilic iron-reducing bacterium isolated from a deep-sea hydrothermal sulfide deposits.</title>
        <authorList>
            <person name="Zeng X."/>
            <person name="Chen Y."/>
            <person name="Shao Z."/>
        </authorList>
    </citation>
    <scope>NUCLEOTIDE SEQUENCE [LARGE SCALE GENOMIC DNA]</scope>
    <source>
        <strain evidence="7 8">JL129W03</strain>
    </source>
</reference>
<keyword evidence="3" id="KW-0418">Kinase</keyword>
<dbReference type="Pfam" id="PF04263">
    <property type="entry name" value="TPK_catalytic"/>
    <property type="match status" value="1"/>
</dbReference>
<dbReference type="SUPFAM" id="SSF63999">
    <property type="entry name" value="Thiamin pyrophosphokinase, catalytic domain"/>
    <property type="match status" value="1"/>
</dbReference>
<evidence type="ECO:0000256" key="3">
    <source>
        <dbReference type="ARBA" id="ARBA00022777"/>
    </source>
</evidence>
<dbReference type="InterPro" id="IPR007371">
    <property type="entry name" value="TPK_catalytic"/>
</dbReference>